<gene>
    <name evidence="1" type="ORF">HMPREF0402_02734</name>
</gene>
<proteinExistence type="predicted"/>
<dbReference type="Proteomes" id="UP000003233">
    <property type="component" value="Unassembled WGS sequence"/>
</dbReference>
<dbReference type="BioCyc" id="FSP457404-HMP:GTSQ-2760-MONOMER"/>
<dbReference type="EMBL" id="AGWJ02000022">
    <property type="protein sequence ID" value="EHO79472.1"/>
    <property type="molecule type" value="Genomic_DNA"/>
</dbReference>
<comment type="caution">
    <text evidence="1">The sequence shown here is derived from an EMBL/GenBank/DDBJ whole genome shotgun (WGS) entry which is preliminary data.</text>
</comment>
<dbReference type="PATRIC" id="fig|457404.5.peg.2422"/>
<reference evidence="1 2" key="1">
    <citation type="submission" date="2012-07" db="EMBL/GenBank/DDBJ databases">
        <title>The Genome Sequence of Fusobacterium ulcerans 12_1B.</title>
        <authorList>
            <consortium name="The Broad Institute Genome Sequencing Platform"/>
            <person name="Earl A."/>
            <person name="Ward D."/>
            <person name="Feldgarden M."/>
            <person name="Gevers D."/>
            <person name="Strauss J."/>
            <person name="Ambrose C.E."/>
            <person name="Allen-Vercoe E."/>
            <person name="Walker B."/>
            <person name="Young S.K."/>
            <person name="Zeng Q."/>
            <person name="Gargeya S."/>
            <person name="Fitzgerald M."/>
            <person name="Haas B."/>
            <person name="Abouelleil A."/>
            <person name="Alvarado L."/>
            <person name="Arachchi H.M."/>
            <person name="Berlin A.M."/>
            <person name="Chapman S.B."/>
            <person name="Goldberg J."/>
            <person name="Griggs A."/>
            <person name="Gujja S."/>
            <person name="Hansen M."/>
            <person name="Howarth C."/>
            <person name="Imamovic A."/>
            <person name="Larimer J."/>
            <person name="McCowen C."/>
            <person name="Montmayeur A."/>
            <person name="Murphy C."/>
            <person name="Neiman D."/>
            <person name="Pearson M."/>
            <person name="Priest M."/>
            <person name="Roberts A."/>
            <person name="Saif S."/>
            <person name="Shea T."/>
            <person name="Sisk P."/>
            <person name="Sykes S."/>
            <person name="Wortman J."/>
            <person name="Nusbaum C."/>
            <person name="Birren B."/>
        </authorList>
    </citation>
    <scope>NUCLEOTIDE SEQUENCE [LARGE SCALE GENOMIC DNA]</scope>
    <source>
        <strain evidence="1 2">12_1B</strain>
    </source>
</reference>
<keyword evidence="2" id="KW-1185">Reference proteome</keyword>
<dbReference type="RefSeq" id="WP_008698524.1">
    <property type="nucleotide sequence ID" value="NZ_KE161009.1"/>
</dbReference>
<organism evidence="1 2">
    <name type="scientific">Fusobacterium ulcerans 12-1B</name>
    <dbReference type="NCBI Taxonomy" id="457404"/>
    <lineage>
        <taxon>Bacteria</taxon>
        <taxon>Fusobacteriati</taxon>
        <taxon>Fusobacteriota</taxon>
        <taxon>Fusobacteriia</taxon>
        <taxon>Fusobacteriales</taxon>
        <taxon>Fusobacteriaceae</taxon>
        <taxon>Fusobacterium</taxon>
    </lineage>
</organism>
<sequence length="71" mass="8673">MNLDPVWKYVIRVIDEKKIENGEPCLVLRDKRNCTCKREFEKTLNHLKNIYPNNEFLIKKREKGKWIEIIK</sequence>
<accession>H1PWE1</accession>
<evidence type="ECO:0000313" key="1">
    <source>
        <dbReference type="EMBL" id="EHO79472.1"/>
    </source>
</evidence>
<protein>
    <submittedName>
        <fullName evidence="1">Uncharacterized protein</fullName>
    </submittedName>
</protein>
<evidence type="ECO:0000313" key="2">
    <source>
        <dbReference type="Proteomes" id="UP000003233"/>
    </source>
</evidence>
<dbReference type="HOGENOM" id="CLU_2734230_0_0_0"/>
<name>H1PWE1_9FUSO</name>
<dbReference type="AlphaFoldDB" id="H1PWE1"/>